<feature type="chain" id="PRO_5027709228" description="Accessory gland protein Acp53Ea" evidence="1">
    <location>
        <begin position="24"/>
        <end position="128"/>
    </location>
</feature>
<dbReference type="Proteomes" id="UP001652661">
    <property type="component" value="Chromosome 2R"/>
</dbReference>
<reference evidence="3" key="2">
    <citation type="submission" date="2025-08" db="UniProtKB">
        <authorList>
            <consortium name="RefSeq"/>
        </authorList>
    </citation>
    <scope>IDENTIFICATION</scope>
    <source>
        <strain evidence="3">14028-0561.14</strain>
        <tissue evidence="3">Whole fly</tissue>
    </source>
</reference>
<dbReference type="OrthoDB" id="7854281at2759"/>
<sequence>MSRGKLCLLVSSLLLLQIVTIEAKRINLIKVNQCLKVSLDLVSAVSRQIMPVIKDMINCVKYEVKINTERMNLMQLVLVVYQFFLYALNNRLDCLANAYMSMSAVTIPKTDELSSLKCMYLFVEEPLC</sequence>
<keyword evidence="1" id="KW-0732">Signal</keyword>
<protein>
    <recommendedName>
        <fullName evidence="4">Accessory gland protein Acp53Ea</fullName>
    </recommendedName>
</protein>
<feature type="signal peptide" evidence="1">
    <location>
        <begin position="1"/>
        <end position="23"/>
    </location>
</feature>
<organism evidence="2 3">
    <name type="scientific">Drosophila kikkawai</name>
    <name type="common">Fruit fly</name>
    <dbReference type="NCBI Taxonomy" id="30033"/>
    <lineage>
        <taxon>Eukaryota</taxon>
        <taxon>Metazoa</taxon>
        <taxon>Ecdysozoa</taxon>
        <taxon>Arthropoda</taxon>
        <taxon>Hexapoda</taxon>
        <taxon>Insecta</taxon>
        <taxon>Pterygota</taxon>
        <taxon>Neoptera</taxon>
        <taxon>Endopterygota</taxon>
        <taxon>Diptera</taxon>
        <taxon>Brachycera</taxon>
        <taxon>Muscomorpha</taxon>
        <taxon>Ephydroidea</taxon>
        <taxon>Drosophilidae</taxon>
        <taxon>Drosophila</taxon>
        <taxon>Sophophora</taxon>
    </lineage>
</organism>
<evidence type="ECO:0000256" key="1">
    <source>
        <dbReference type="SAM" id="SignalP"/>
    </source>
</evidence>
<keyword evidence="2" id="KW-1185">Reference proteome</keyword>
<name>A0A6P4I6E5_DROKI</name>
<proteinExistence type="predicted"/>
<dbReference type="GeneID" id="108076258"/>
<gene>
    <name evidence="3" type="primary">LOC108076258</name>
</gene>
<evidence type="ECO:0000313" key="3">
    <source>
        <dbReference type="RefSeq" id="XP_017024497.1"/>
    </source>
</evidence>
<accession>A0A6P4I6E5</accession>
<reference evidence="2" key="1">
    <citation type="submission" date="2025-05" db="UniProtKB">
        <authorList>
            <consortium name="RefSeq"/>
        </authorList>
    </citation>
    <scope>NUCLEOTIDE SEQUENCE [LARGE SCALE GENOMIC DNA]</scope>
    <source>
        <strain evidence="2">14028-0561.14</strain>
    </source>
</reference>
<dbReference type="AlphaFoldDB" id="A0A6P4I6E5"/>
<dbReference type="InterPro" id="IPR009392">
    <property type="entry name" value="ACP53EA"/>
</dbReference>
<dbReference type="RefSeq" id="XP_017024497.1">
    <property type="nucleotide sequence ID" value="XM_017169008.3"/>
</dbReference>
<evidence type="ECO:0008006" key="4">
    <source>
        <dbReference type="Google" id="ProtNLM"/>
    </source>
</evidence>
<evidence type="ECO:0000313" key="2">
    <source>
        <dbReference type="Proteomes" id="UP001652661"/>
    </source>
</evidence>
<dbReference type="Pfam" id="PF06313">
    <property type="entry name" value="ACP53EA"/>
    <property type="match status" value="1"/>
</dbReference>